<dbReference type="PANTHER" id="PTHR31218">
    <property type="entry name" value="WAT1-RELATED PROTEIN"/>
    <property type="match status" value="1"/>
</dbReference>
<feature type="transmembrane region" description="Helical" evidence="6">
    <location>
        <begin position="38"/>
        <end position="60"/>
    </location>
</feature>
<evidence type="ECO:0000256" key="2">
    <source>
        <dbReference type="ARBA" id="ARBA00007635"/>
    </source>
</evidence>
<dbReference type="GO" id="GO:0022857">
    <property type="term" value="F:transmembrane transporter activity"/>
    <property type="evidence" value="ECO:0007669"/>
    <property type="project" value="InterPro"/>
</dbReference>
<evidence type="ECO:0000256" key="3">
    <source>
        <dbReference type="ARBA" id="ARBA00022692"/>
    </source>
</evidence>
<accession>C6T740</accession>
<sequence>MGTWFTNAKPYLMLLAVQFGSAGMFIFAMDAIKKGMSHYVFIVYRNAIASITLAPFAFVLERKVRPKMTVRIFSEIMALAFFEIILDQCFALLGMKFTSASFLSAVMNSAPSVTFVMAVILKLEHMKMKEVACQAKVIGTIVTFGGTLLMALYKGPIVSVMGSSTSHAGQPENVNSPTGNHWILGDMFPPHWLCRLFCVLHITNHNIEKIPNRDVAGHLGLLCWCTSKLCCSSHR</sequence>
<feature type="transmembrane region" description="Helical" evidence="6">
    <location>
        <begin position="72"/>
        <end position="94"/>
    </location>
</feature>
<evidence type="ECO:0000259" key="7">
    <source>
        <dbReference type="Pfam" id="PF00892"/>
    </source>
</evidence>
<comment type="subcellular location">
    <subcellularLocation>
        <location evidence="1 6">Membrane</location>
        <topology evidence="1 6">Multi-pass membrane protein</topology>
    </subcellularLocation>
</comment>
<evidence type="ECO:0000256" key="4">
    <source>
        <dbReference type="ARBA" id="ARBA00022989"/>
    </source>
</evidence>
<evidence type="ECO:0000256" key="1">
    <source>
        <dbReference type="ARBA" id="ARBA00004141"/>
    </source>
</evidence>
<feature type="transmembrane region" description="Helical" evidence="6">
    <location>
        <begin position="100"/>
        <end position="121"/>
    </location>
</feature>
<proteinExistence type="evidence at transcript level"/>
<dbReference type="AlphaFoldDB" id="C6T740"/>
<feature type="transmembrane region" description="Helical" evidence="6">
    <location>
        <begin position="12"/>
        <end position="32"/>
    </location>
</feature>
<protein>
    <recommendedName>
        <fullName evidence="6">WAT1-related protein</fullName>
    </recommendedName>
</protein>
<dbReference type="GO" id="GO:0016020">
    <property type="term" value="C:membrane"/>
    <property type="evidence" value="ECO:0007669"/>
    <property type="project" value="UniProtKB-SubCell"/>
</dbReference>
<dbReference type="SUPFAM" id="SSF103481">
    <property type="entry name" value="Multidrug resistance efflux transporter EmrE"/>
    <property type="match status" value="1"/>
</dbReference>
<keyword evidence="3 6" id="KW-0812">Transmembrane</keyword>
<dbReference type="EMBL" id="BT093262">
    <property type="protein sequence ID" value="ACU17642.1"/>
    <property type="molecule type" value="mRNA"/>
</dbReference>
<dbReference type="InterPro" id="IPR037185">
    <property type="entry name" value="EmrE-like"/>
</dbReference>
<comment type="similarity">
    <text evidence="2 6">Belongs to the drug/metabolite transporter (DMT) superfamily. Plant drug/metabolite exporter (P-DME) (TC 2.A.7.4) family.</text>
</comment>
<reference evidence="8" key="1">
    <citation type="submission" date="2009-08" db="EMBL/GenBank/DDBJ databases">
        <authorList>
            <person name="Cheung F."/>
            <person name="Xiao Y."/>
            <person name="Chan A."/>
            <person name="Moskal W."/>
            <person name="Town C.D."/>
        </authorList>
    </citation>
    <scope>NUCLEOTIDE SEQUENCE</scope>
</reference>
<dbReference type="ExpressionAtlas" id="C6T740">
    <property type="expression patterns" value="baseline and differential"/>
</dbReference>
<dbReference type="InterPro" id="IPR030184">
    <property type="entry name" value="WAT1-related"/>
</dbReference>
<evidence type="ECO:0000256" key="6">
    <source>
        <dbReference type="RuleBase" id="RU363077"/>
    </source>
</evidence>
<keyword evidence="5 6" id="KW-0472">Membrane</keyword>
<organism evidence="8">
    <name type="scientific">Glycine max</name>
    <name type="common">Soybean</name>
    <name type="synonym">Glycine hispida</name>
    <dbReference type="NCBI Taxonomy" id="3847"/>
    <lineage>
        <taxon>Eukaryota</taxon>
        <taxon>Viridiplantae</taxon>
        <taxon>Streptophyta</taxon>
        <taxon>Embryophyta</taxon>
        <taxon>Tracheophyta</taxon>
        <taxon>Spermatophyta</taxon>
        <taxon>Magnoliopsida</taxon>
        <taxon>eudicotyledons</taxon>
        <taxon>Gunneridae</taxon>
        <taxon>Pentapetalae</taxon>
        <taxon>rosids</taxon>
        <taxon>fabids</taxon>
        <taxon>Fabales</taxon>
        <taxon>Fabaceae</taxon>
        <taxon>Papilionoideae</taxon>
        <taxon>50 kb inversion clade</taxon>
        <taxon>NPAAA clade</taxon>
        <taxon>indigoferoid/millettioid clade</taxon>
        <taxon>Phaseoleae</taxon>
        <taxon>Glycine</taxon>
        <taxon>Glycine subgen. Soja</taxon>
    </lineage>
</organism>
<keyword evidence="4 6" id="KW-1133">Transmembrane helix</keyword>
<feature type="domain" description="EamA" evidence="7">
    <location>
        <begin position="11"/>
        <end position="150"/>
    </location>
</feature>
<feature type="transmembrane region" description="Helical" evidence="6">
    <location>
        <begin position="133"/>
        <end position="153"/>
    </location>
</feature>
<dbReference type="InterPro" id="IPR000620">
    <property type="entry name" value="EamA_dom"/>
</dbReference>
<name>C6T740_SOYBN</name>
<evidence type="ECO:0000313" key="8">
    <source>
        <dbReference type="EMBL" id="ACU17642.1"/>
    </source>
</evidence>
<evidence type="ECO:0000256" key="5">
    <source>
        <dbReference type="ARBA" id="ARBA00023136"/>
    </source>
</evidence>
<dbReference type="Pfam" id="PF00892">
    <property type="entry name" value="EamA"/>
    <property type="match status" value="1"/>
</dbReference>